<evidence type="ECO:0000313" key="6">
    <source>
        <dbReference type="EMBL" id="SMC53567.1"/>
    </source>
</evidence>
<evidence type="ECO:0000256" key="1">
    <source>
        <dbReference type="ARBA" id="ARBA00007365"/>
    </source>
</evidence>
<dbReference type="GO" id="GO:0006457">
    <property type="term" value="P:protein folding"/>
    <property type="evidence" value="ECO:0007669"/>
    <property type="project" value="InterPro"/>
</dbReference>
<dbReference type="Gene3D" id="2.40.100.10">
    <property type="entry name" value="Cyclophilin-like"/>
    <property type="match status" value="1"/>
</dbReference>
<dbReference type="PROSITE" id="PS51257">
    <property type="entry name" value="PROKAR_LIPOPROTEIN"/>
    <property type="match status" value="1"/>
</dbReference>
<dbReference type="InterPro" id="IPR029000">
    <property type="entry name" value="Cyclophilin-like_dom_sf"/>
</dbReference>
<keyword evidence="7" id="KW-1185">Reference proteome</keyword>
<keyword evidence="4 6" id="KW-0413">Isomerase</keyword>
<dbReference type="PANTHER" id="PTHR45625:SF4">
    <property type="entry name" value="PEPTIDYLPROLYL ISOMERASE DOMAIN AND WD REPEAT-CONTAINING PROTEIN 1"/>
    <property type="match status" value="1"/>
</dbReference>
<evidence type="ECO:0000313" key="7">
    <source>
        <dbReference type="Proteomes" id="UP000192360"/>
    </source>
</evidence>
<dbReference type="PANTHER" id="PTHR45625">
    <property type="entry name" value="PEPTIDYL-PROLYL CIS-TRANS ISOMERASE-RELATED"/>
    <property type="match status" value="1"/>
</dbReference>
<name>A0A1W1ZYS4_9FLAO</name>
<dbReference type="PROSITE" id="PS00170">
    <property type="entry name" value="CSA_PPIASE_1"/>
    <property type="match status" value="1"/>
</dbReference>
<dbReference type="RefSeq" id="WP_084061013.1">
    <property type="nucleotide sequence ID" value="NZ_FWXO01000002.1"/>
</dbReference>
<dbReference type="InterPro" id="IPR020892">
    <property type="entry name" value="Cyclophilin-type_PPIase_CS"/>
</dbReference>
<accession>A0A1W1ZYS4</accession>
<dbReference type="InterPro" id="IPR044666">
    <property type="entry name" value="Cyclophilin_A-like"/>
</dbReference>
<feature type="domain" description="PPIase cyclophilin-type" evidence="5">
    <location>
        <begin position="40"/>
        <end position="276"/>
    </location>
</feature>
<proteinExistence type="inferred from homology"/>
<dbReference type="STRING" id="504486.SAMN05660703_1655"/>
<dbReference type="GO" id="GO:0003755">
    <property type="term" value="F:peptidyl-prolyl cis-trans isomerase activity"/>
    <property type="evidence" value="ECO:0007669"/>
    <property type="project" value="UniProtKB-KW"/>
</dbReference>
<dbReference type="AlphaFoldDB" id="A0A1W1ZYS4"/>
<keyword evidence="3" id="KW-0697">Rotamase</keyword>
<dbReference type="Pfam" id="PF00160">
    <property type="entry name" value="Pro_isomerase"/>
    <property type="match status" value="2"/>
</dbReference>
<comment type="similarity">
    <text evidence="1">Belongs to the cyclophilin-type PPIase family.</text>
</comment>
<evidence type="ECO:0000256" key="3">
    <source>
        <dbReference type="ARBA" id="ARBA00023110"/>
    </source>
</evidence>
<reference evidence="6 7" key="1">
    <citation type="submission" date="2017-04" db="EMBL/GenBank/DDBJ databases">
        <authorList>
            <person name="Afonso C.L."/>
            <person name="Miller P.J."/>
            <person name="Scott M.A."/>
            <person name="Spackman E."/>
            <person name="Goraichik I."/>
            <person name="Dimitrov K.M."/>
            <person name="Suarez D.L."/>
            <person name="Swayne D.E."/>
        </authorList>
    </citation>
    <scope>NUCLEOTIDE SEQUENCE [LARGE SCALE GENOMIC DNA]</scope>
    <source>
        <strain evidence="6 7">DSM 21164</strain>
    </source>
</reference>
<dbReference type="InterPro" id="IPR002130">
    <property type="entry name" value="Cyclophilin-type_PPIase_dom"/>
</dbReference>
<sequence length="279" mass="32133">MKQFIRQILLLSTLLILLGCNQKKEEKKIEIEKRTMVEMDTDLGLITLELYNETPLHRDNFIKLVKTHAYDSVMFHRVIKEFMIQGGDPDSKNATALDTLGNGDVDYTINAEFNPNLFHKKGVLAAARDGNPERASSGMQFYIVQGKVFNDSLLEKAEVRINNWLAQHEIQNDKKYKYLLDSLQHAMYSNKQEVYLQYQDSINVWAKSAKNFVPYTIPEEHRVIYKTIGGTPHLDQNYTVYGEVVKGLTIVDSIALQATGEFDRPLEDIRIKSMRLIEE</sequence>
<dbReference type="Proteomes" id="UP000192360">
    <property type="component" value="Unassembled WGS sequence"/>
</dbReference>
<dbReference type="OrthoDB" id="9807797at2"/>
<dbReference type="CDD" id="cd00317">
    <property type="entry name" value="cyclophilin"/>
    <property type="match status" value="1"/>
</dbReference>
<evidence type="ECO:0000256" key="4">
    <source>
        <dbReference type="ARBA" id="ARBA00023235"/>
    </source>
</evidence>
<organism evidence="6 7">
    <name type="scientific">Cellulophaga tyrosinoxydans</name>
    <dbReference type="NCBI Taxonomy" id="504486"/>
    <lineage>
        <taxon>Bacteria</taxon>
        <taxon>Pseudomonadati</taxon>
        <taxon>Bacteroidota</taxon>
        <taxon>Flavobacteriia</taxon>
        <taxon>Flavobacteriales</taxon>
        <taxon>Flavobacteriaceae</taxon>
        <taxon>Cellulophaga</taxon>
    </lineage>
</organism>
<gene>
    <name evidence="6" type="ORF">SAMN05660703_1655</name>
</gene>
<dbReference type="EC" id="5.2.1.8" evidence="2"/>
<dbReference type="SUPFAM" id="SSF50891">
    <property type="entry name" value="Cyclophilin-like"/>
    <property type="match status" value="1"/>
</dbReference>
<dbReference type="EMBL" id="FWXO01000002">
    <property type="protein sequence ID" value="SMC53567.1"/>
    <property type="molecule type" value="Genomic_DNA"/>
</dbReference>
<evidence type="ECO:0000259" key="5">
    <source>
        <dbReference type="PROSITE" id="PS50072"/>
    </source>
</evidence>
<dbReference type="PROSITE" id="PS50072">
    <property type="entry name" value="CSA_PPIASE_2"/>
    <property type="match status" value="1"/>
</dbReference>
<evidence type="ECO:0000256" key="2">
    <source>
        <dbReference type="ARBA" id="ARBA00013194"/>
    </source>
</evidence>
<protein>
    <recommendedName>
        <fullName evidence="2">peptidylprolyl isomerase</fullName>
        <ecNumber evidence="2">5.2.1.8</ecNumber>
    </recommendedName>
</protein>